<dbReference type="EMBL" id="JBHTBQ010000046">
    <property type="protein sequence ID" value="MFC7422222.1"/>
    <property type="molecule type" value="Genomic_DNA"/>
</dbReference>
<dbReference type="PROSITE" id="PS51257">
    <property type="entry name" value="PROKAR_LIPOPROTEIN"/>
    <property type="match status" value="1"/>
</dbReference>
<organism evidence="2 3">
    <name type="scientific">Iodobacter arcticus</name>
    <dbReference type="NCBI Taxonomy" id="590593"/>
    <lineage>
        <taxon>Bacteria</taxon>
        <taxon>Pseudomonadati</taxon>
        <taxon>Pseudomonadota</taxon>
        <taxon>Betaproteobacteria</taxon>
        <taxon>Neisseriales</taxon>
        <taxon>Chitinibacteraceae</taxon>
        <taxon>Iodobacter</taxon>
    </lineage>
</organism>
<comment type="caution">
    <text evidence="2">The sequence shown here is derived from an EMBL/GenBank/DDBJ whole genome shotgun (WGS) entry which is preliminary data.</text>
</comment>
<gene>
    <name evidence="2" type="ORF">ACFQNF_20390</name>
</gene>
<feature type="transmembrane region" description="Helical" evidence="1">
    <location>
        <begin position="55"/>
        <end position="83"/>
    </location>
</feature>
<accession>A0ABW2R2T2</accession>
<reference evidence="3" key="1">
    <citation type="journal article" date="2019" name="Int. J. Syst. Evol. Microbiol.">
        <title>The Global Catalogue of Microorganisms (GCM) 10K type strain sequencing project: providing services to taxonomists for standard genome sequencing and annotation.</title>
        <authorList>
            <consortium name="The Broad Institute Genomics Platform"/>
            <consortium name="The Broad Institute Genome Sequencing Center for Infectious Disease"/>
            <person name="Wu L."/>
            <person name="Ma J."/>
        </authorList>
    </citation>
    <scope>NUCLEOTIDE SEQUENCE [LARGE SCALE GENOMIC DNA]</scope>
    <source>
        <strain evidence="3">CCUG 62945</strain>
    </source>
</reference>
<evidence type="ECO:0000256" key="1">
    <source>
        <dbReference type="SAM" id="Phobius"/>
    </source>
</evidence>
<evidence type="ECO:0000313" key="2">
    <source>
        <dbReference type="EMBL" id="MFC7422222.1"/>
    </source>
</evidence>
<dbReference type="RefSeq" id="WP_380190171.1">
    <property type="nucleotide sequence ID" value="NZ_JBHTBQ010000046.1"/>
</dbReference>
<sequence length="101" mass="11255">MKHSIPDSVLDFPFSGLIMFVLGFLLWLGCAYMAIVSDWPPFWLPMEIPMALIQGFSGSFIGIIFGILLMGGGIVFMGTYGVIKGWKILSEWYKSTQSIQP</sequence>
<feature type="transmembrane region" description="Helical" evidence="1">
    <location>
        <begin position="12"/>
        <end position="35"/>
    </location>
</feature>
<name>A0ABW2R2T2_9NEIS</name>
<keyword evidence="3" id="KW-1185">Reference proteome</keyword>
<keyword evidence="1" id="KW-0812">Transmembrane</keyword>
<keyword evidence="1" id="KW-0472">Membrane</keyword>
<evidence type="ECO:0000313" key="3">
    <source>
        <dbReference type="Proteomes" id="UP001596473"/>
    </source>
</evidence>
<keyword evidence="1" id="KW-1133">Transmembrane helix</keyword>
<dbReference type="Proteomes" id="UP001596473">
    <property type="component" value="Unassembled WGS sequence"/>
</dbReference>
<evidence type="ECO:0008006" key="4">
    <source>
        <dbReference type="Google" id="ProtNLM"/>
    </source>
</evidence>
<protein>
    <recommendedName>
        <fullName evidence="4">DUF3566 domain-containing protein</fullName>
    </recommendedName>
</protein>
<proteinExistence type="predicted"/>